<proteinExistence type="predicted"/>
<protein>
    <submittedName>
        <fullName evidence="1">Uncharacterized protein</fullName>
    </submittedName>
</protein>
<dbReference type="AlphaFoldDB" id="A0A7S3D0P3"/>
<sequence length="411" mass="46709">MVRRFGSEVEKASPWYYYLRETKESQLKKALEFDGSDIVWIDGAIRNNGTANSWGVTYNCAQFEPKLVEGVNGCGQNRNRLLGGRFPSPEPFVQRQYHRSFPGICPVITTSEGRGCGSDTRRASSFYKRKLTLAECAVRMGMPEDQIPRKWTEIDVEDMKKEGLTADLKVIRENIYRVVGTGTTVGTAVTLGKAAMLWLTRKREGKTTKEGMKEGPGFRLCRCVSTARSLQQAVDEYAKQLIQANPLDLPDAVMREWSLKVMSHPDDPQQRTTALPRPVTEAMKNILSHVFQHSDVRPSMPGKDGAGEDAFTEEHFLHSQKFDTCRKCSRDIAKDIYVSRRFCADEYGVEWVFPGVDRRWHRRKLTRGNNAVHYSRIMRVPAEVDKVAVEVGPIRDLQRKRAEAVSKKKKS</sequence>
<evidence type="ECO:0000313" key="1">
    <source>
        <dbReference type="EMBL" id="CAE0242280.1"/>
    </source>
</evidence>
<name>A0A7S3D0P3_9EUKA</name>
<organism evidence="1">
    <name type="scientific">Palpitomonas bilix</name>
    <dbReference type="NCBI Taxonomy" id="652834"/>
    <lineage>
        <taxon>Eukaryota</taxon>
        <taxon>Eukaryota incertae sedis</taxon>
    </lineage>
</organism>
<dbReference type="EMBL" id="HBIB01007064">
    <property type="protein sequence ID" value="CAE0242280.1"/>
    <property type="molecule type" value="Transcribed_RNA"/>
</dbReference>
<gene>
    <name evidence="1" type="ORF">PBIL07802_LOCUS4444</name>
</gene>
<reference evidence="1" key="1">
    <citation type="submission" date="2021-01" db="EMBL/GenBank/DDBJ databases">
        <authorList>
            <person name="Corre E."/>
            <person name="Pelletier E."/>
            <person name="Niang G."/>
            <person name="Scheremetjew M."/>
            <person name="Finn R."/>
            <person name="Kale V."/>
            <person name="Holt S."/>
            <person name="Cochrane G."/>
            <person name="Meng A."/>
            <person name="Brown T."/>
            <person name="Cohen L."/>
        </authorList>
    </citation>
    <scope>NUCLEOTIDE SEQUENCE</scope>
    <source>
        <strain evidence="1">NIES-2562</strain>
    </source>
</reference>
<accession>A0A7S3D0P3</accession>